<evidence type="ECO:0000256" key="2">
    <source>
        <dbReference type="ARBA" id="ARBA00022679"/>
    </source>
</evidence>
<organism evidence="10">
    <name type="scientific">Rodentolepis nana</name>
    <name type="common">Dwarf tapeworm</name>
    <name type="synonym">Hymenolepis nana</name>
    <dbReference type="NCBI Taxonomy" id="102285"/>
    <lineage>
        <taxon>Eukaryota</taxon>
        <taxon>Metazoa</taxon>
        <taxon>Spiralia</taxon>
        <taxon>Lophotrochozoa</taxon>
        <taxon>Platyhelminthes</taxon>
        <taxon>Cestoda</taxon>
        <taxon>Eucestoda</taxon>
        <taxon>Cyclophyllidea</taxon>
        <taxon>Hymenolepididae</taxon>
        <taxon>Rodentolepis</taxon>
    </lineage>
</organism>
<reference evidence="8 9" key="2">
    <citation type="submission" date="2018-11" db="EMBL/GenBank/DDBJ databases">
        <authorList>
            <consortium name="Pathogen Informatics"/>
        </authorList>
    </citation>
    <scope>NUCLEOTIDE SEQUENCE [LARGE SCALE GENOMIC DNA]</scope>
</reference>
<keyword evidence="9" id="KW-1185">Reference proteome</keyword>
<name>A0A0R3T0K0_RODNA</name>
<dbReference type="GO" id="GO:0043065">
    <property type="term" value="P:positive regulation of apoptotic process"/>
    <property type="evidence" value="ECO:0007669"/>
    <property type="project" value="TreeGrafter"/>
</dbReference>
<evidence type="ECO:0000313" key="8">
    <source>
        <dbReference type="EMBL" id="VDN96206.1"/>
    </source>
</evidence>
<dbReference type="GO" id="GO:0035556">
    <property type="term" value="P:intracellular signal transduction"/>
    <property type="evidence" value="ECO:0007669"/>
    <property type="project" value="TreeGrafter"/>
</dbReference>
<dbReference type="Gene3D" id="1.10.510.10">
    <property type="entry name" value="Transferase(Phosphotransferase) domain 1"/>
    <property type="match status" value="1"/>
</dbReference>
<reference evidence="10" key="1">
    <citation type="submission" date="2017-02" db="UniProtKB">
        <authorList>
            <consortium name="WormBaseParasite"/>
        </authorList>
    </citation>
    <scope>IDENTIFICATION</scope>
</reference>
<dbReference type="PROSITE" id="PS50011">
    <property type="entry name" value="PROTEIN_KINASE_DOM"/>
    <property type="match status" value="1"/>
</dbReference>
<proteinExistence type="predicted"/>
<dbReference type="AlphaFoldDB" id="A0A0R3T0K0"/>
<dbReference type="Proteomes" id="UP000278807">
    <property type="component" value="Unassembled WGS sequence"/>
</dbReference>
<evidence type="ECO:0000256" key="1">
    <source>
        <dbReference type="ARBA" id="ARBA00022527"/>
    </source>
</evidence>
<evidence type="ECO:0000259" key="7">
    <source>
        <dbReference type="PROSITE" id="PS50011"/>
    </source>
</evidence>
<keyword evidence="2" id="KW-0808">Transferase</keyword>
<keyword evidence="1" id="KW-0723">Serine/threonine-protein kinase</keyword>
<dbReference type="InterPro" id="IPR000719">
    <property type="entry name" value="Prot_kinase_dom"/>
</dbReference>
<evidence type="ECO:0000256" key="3">
    <source>
        <dbReference type="ARBA" id="ARBA00022741"/>
    </source>
</evidence>
<dbReference type="EMBL" id="UZAE01000084">
    <property type="protein sequence ID" value="VDN96206.1"/>
    <property type="molecule type" value="Genomic_DNA"/>
</dbReference>
<feature type="binding site" evidence="6">
    <location>
        <position position="37"/>
    </location>
    <ligand>
        <name>ATP</name>
        <dbReference type="ChEBI" id="CHEBI:30616"/>
    </ligand>
</feature>
<dbReference type="GO" id="GO:0005634">
    <property type="term" value="C:nucleus"/>
    <property type="evidence" value="ECO:0007669"/>
    <property type="project" value="TreeGrafter"/>
</dbReference>
<protein>
    <submittedName>
        <fullName evidence="10">Protein kinase domain-containing protein</fullName>
    </submittedName>
</protein>
<feature type="domain" description="Protein kinase" evidence="7">
    <location>
        <begin position="8"/>
        <end position="168"/>
    </location>
</feature>
<keyword evidence="4" id="KW-0418">Kinase</keyword>
<dbReference type="GO" id="GO:0005524">
    <property type="term" value="F:ATP binding"/>
    <property type="evidence" value="ECO:0007669"/>
    <property type="project" value="UniProtKB-UniRule"/>
</dbReference>
<dbReference type="SUPFAM" id="SSF56112">
    <property type="entry name" value="Protein kinase-like (PK-like)"/>
    <property type="match status" value="1"/>
</dbReference>
<dbReference type="OrthoDB" id="504170at2759"/>
<dbReference type="InterPro" id="IPR011009">
    <property type="entry name" value="Kinase-like_dom_sf"/>
</dbReference>
<keyword evidence="5 6" id="KW-0067">ATP-binding</keyword>
<evidence type="ECO:0000256" key="6">
    <source>
        <dbReference type="PROSITE-ProRule" id="PRU10141"/>
    </source>
</evidence>
<dbReference type="Gene3D" id="3.30.200.20">
    <property type="entry name" value="Phosphorylase Kinase, domain 1"/>
    <property type="match status" value="1"/>
</dbReference>
<dbReference type="InterPro" id="IPR017441">
    <property type="entry name" value="Protein_kinase_ATP_BS"/>
</dbReference>
<evidence type="ECO:0000256" key="4">
    <source>
        <dbReference type="ARBA" id="ARBA00022777"/>
    </source>
</evidence>
<dbReference type="PANTHER" id="PTHR24342:SF14">
    <property type="entry name" value="DEATH-ASSOCIATED PROTEIN KINASE DAPK-1"/>
    <property type="match status" value="1"/>
</dbReference>
<dbReference type="STRING" id="102285.A0A0R3T0K0"/>
<dbReference type="Pfam" id="PF00069">
    <property type="entry name" value="Pkinase"/>
    <property type="match status" value="1"/>
</dbReference>
<gene>
    <name evidence="8" type="ORF">HNAJ_LOCUS347</name>
</gene>
<evidence type="ECO:0000313" key="9">
    <source>
        <dbReference type="Proteomes" id="UP000278807"/>
    </source>
</evidence>
<evidence type="ECO:0000313" key="10">
    <source>
        <dbReference type="WBParaSite" id="HNAJ_0000034601-mRNA-1"/>
    </source>
</evidence>
<accession>A0A0R3T0K0</accession>
<evidence type="ECO:0000256" key="5">
    <source>
        <dbReference type="ARBA" id="ARBA00022840"/>
    </source>
</evidence>
<dbReference type="PROSITE" id="PS00107">
    <property type="entry name" value="PROTEIN_KINASE_ATP"/>
    <property type="match status" value="1"/>
</dbReference>
<dbReference type="WBParaSite" id="HNAJ_0000034601-mRNA-1">
    <property type="protein sequence ID" value="HNAJ_0000034601-mRNA-1"/>
    <property type="gene ID" value="HNAJ_0000034601"/>
</dbReference>
<dbReference type="PANTHER" id="PTHR24342">
    <property type="entry name" value="SERINE/THREONINE-PROTEIN KINASE 17"/>
    <property type="match status" value="1"/>
</dbReference>
<sequence>MEQFNNLYLLGEKIGDGNFAEVKICECRKTGKKFAAKIIKMKRKTVFGHYDQNSRGMTPVEVEREVHVLRSIDHHTIVKLYEIYEQEDYSIIILELVTGGELFDRVAEFERLDEQEAVYFIGQILLGVHHMHQLGIVHLDLKCRIYASLPTMNPYKILNLDITCKYLR</sequence>
<keyword evidence="3 6" id="KW-0547">Nucleotide-binding</keyword>
<dbReference type="GO" id="GO:0004674">
    <property type="term" value="F:protein serine/threonine kinase activity"/>
    <property type="evidence" value="ECO:0007669"/>
    <property type="project" value="UniProtKB-KW"/>
</dbReference>